<dbReference type="EnsemblProtists" id="EOD25557">
    <property type="protein sequence ID" value="EOD25557"/>
    <property type="gene ID" value="EMIHUDRAFT_115443"/>
</dbReference>
<dbReference type="HOGENOM" id="CLU_2202000_0_0_1"/>
<reference evidence="2" key="2">
    <citation type="submission" date="2024-10" db="UniProtKB">
        <authorList>
            <consortium name="EnsemblProtists"/>
        </authorList>
    </citation>
    <scope>IDENTIFICATION</scope>
</reference>
<proteinExistence type="predicted"/>
<dbReference type="GO" id="GO:0005096">
    <property type="term" value="F:GTPase activator activity"/>
    <property type="evidence" value="ECO:0007669"/>
    <property type="project" value="TreeGrafter"/>
</dbReference>
<sequence length="108" mass="12042">MTFGLDQFPFGMALRLLDLLFYERTVMPLFRLALALLKKRQRALLAIRDSTEMMTALRRLPLSISDDKIEAFFSRDVAAQKPKLSRPHILSPPAVAGNGGADPFPAQA</sequence>
<dbReference type="Gene3D" id="1.10.472.80">
    <property type="entry name" value="Ypt/Rab-GAP domain of gyp1p, domain 3"/>
    <property type="match status" value="1"/>
</dbReference>
<accession>A0A0D3JPX2</accession>
<keyword evidence="3" id="KW-1185">Reference proteome</keyword>
<evidence type="ECO:0000313" key="3">
    <source>
        <dbReference type="Proteomes" id="UP000013827"/>
    </source>
</evidence>
<dbReference type="GO" id="GO:0031267">
    <property type="term" value="F:small GTPase binding"/>
    <property type="evidence" value="ECO:0007669"/>
    <property type="project" value="TreeGrafter"/>
</dbReference>
<dbReference type="GeneID" id="17271102"/>
<dbReference type="KEGG" id="ehx:EMIHUDRAFT_115443"/>
<name>A0A0D3JPX2_EMIH1</name>
<dbReference type="InterPro" id="IPR035969">
    <property type="entry name" value="Rab-GAP_TBC_sf"/>
</dbReference>
<dbReference type="PANTHER" id="PTHR47219:SF20">
    <property type="entry name" value="TBC1 DOMAIN FAMILY MEMBER 2B"/>
    <property type="match status" value="1"/>
</dbReference>
<evidence type="ECO:0000256" key="1">
    <source>
        <dbReference type="SAM" id="MobiDB-lite"/>
    </source>
</evidence>
<dbReference type="InterPro" id="IPR050302">
    <property type="entry name" value="Rab_GAP_TBC_domain"/>
</dbReference>
<dbReference type="RefSeq" id="XP_005777986.1">
    <property type="nucleotide sequence ID" value="XM_005777929.1"/>
</dbReference>
<evidence type="ECO:0000313" key="2">
    <source>
        <dbReference type="EnsemblProtists" id="EOD25557"/>
    </source>
</evidence>
<feature type="region of interest" description="Disordered" evidence="1">
    <location>
        <begin position="87"/>
        <end position="108"/>
    </location>
</feature>
<reference evidence="3" key="1">
    <citation type="journal article" date="2013" name="Nature">
        <title>Pan genome of the phytoplankton Emiliania underpins its global distribution.</title>
        <authorList>
            <person name="Read B.A."/>
            <person name="Kegel J."/>
            <person name="Klute M.J."/>
            <person name="Kuo A."/>
            <person name="Lefebvre S.C."/>
            <person name="Maumus F."/>
            <person name="Mayer C."/>
            <person name="Miller J."/>
            <person name="Monier A."/>
            <person name="Salamov A."/>
            <person name="Young J."/>
            <person name="Aguilar M."/>
            <person name="Claverie J.M."/>
            <person name="Frickenhaus S."/>
            <person name="Gonzalez K."/>
            <person name="Herman E.K."/>
            <person name="Lin Y.C."/>
            <person name="Napier J."/>
            <person name="Ogata H."/>
            <person name="Sarno A.F."/>
            <person name="Shmutz J."/>
            <person name="Schroeder D."/>
            <person name="de Vargas C."/>
            <person name="Verret F."/>
            <person name="von Dassow P."/>
            <person name="Valentin K."/>
            <person name="Van de Peer Y."/>
            <person name="Wheeler G."/>
            <person name="Dacks J.B."/>
            <person name="Delwiche C.F."/>
            <person name="Dyhrman S.T."/>
            <person name="Glockner G."/>
            <person name="John U."/>
            <person name="Richards T."/>
            <person name="Worden A.Z."/>
            <person name="Zhang X."/>
            <person name="Grigoriev I.V."/>
            <person name="Allen A.E."/>
            <person name="Bidle K."/>
            <person name="Borodovsky M."/>
            <person name="Bowler C."/>
            <person name="Brownlee C."/>
            <person name="Cock J.M."/>
            <person name="Elias M."/>
            <person name="Gladyshev V.N."/>
            <person name="Groth M."/>
            <person name="Guda C."/>
            <person name="Hadaegh A."/>
            <person name="Iglesias-Rodriguez M.D."/>
            <person name="Jenkins J."/>
            <person name="Jones B.M."/>
            <person name="Lawson T."/>
            <person name="Leese F."/>
            <person name="Lindquist E."/>
            <person name="Lobanov A."/>
            <person name="Lomsadze A."/>
            <person name="Malik S.B."/>
            <person name="Marsh M.E."/>
            <person name="Mackinder L."/>
            <person name="Mock T."/>
            <person name="Mueller-Roeber B."/>
            <person name="Pagarete A."/>
            <person name="Parker M."/>
            <person name="Probert I."/>
            <person name="Quesneville H."/>
            <person name="Raines C."/>
            <person name="Rensing S.A."/>
            <person name="Riano-Pachon D.M."/>
            <person name="Richier S."/>
            <person name="Rokitta S."/>
            <person name="Shiraiwa Y."/>
            <person name="Soanes D.M."/>
            <person name="van der Giezen M."/>
            <person name="Wahlund T.M."/>
            <person name="Williams B."/>
            <person name="Wilson W."/>
            <person name="Wolfe G."/>
            <person name="Wurch L.L."/>
        </authorList>
    </citation>
    <scope>NUCLEOTIDE SEQUENCE</scope>
</reference>
<dbReference type="Proteomes" id="UP000013827">
    <property type="component" value="Unassembled WGS sequence"/>
</dbReference>
<dbReference type="AlphaFoldDB" id="A0A0D3JPX2"/>
<organism evidence="2 3">
    <name type="scientific">Emiliania huxleyi (strain CCMP1516)</name>
    <dbReference type="NCBI Taxonomy" id="280463"/>
    <lineage>
        <taxon>Eukaryota</taxon>
        <taxon>Haptista</taxon>
        <taxon>Haptophyta</taxon>
        <taxon>Prymnesiophyceae</taxon>
        <taxon>Isochrysidales</taxon>
        <taxon>Noelaerhabdaceae</taxon>
        <taxon>Emiliania</taxon>
    </lineage>
</organism>
<dbReference type="SUPFAM" id="SSF47923">
    <property type="entry name" value="Ypt/Rab-GAP domain of gyp1p"/>
    <property type="match status" value="1"/>
</dbReference>
<dbReference type="PANTHER" id="PTHR47219">
    <property type="entry name" value="RAB GTPASE-ACTIVATING PROTEIN 1-LIKE"/>
    <property type="match status" value="1"/>
</dbReference>
<protein>
    <submittedName>
        <fullName evidence="2">Uncharacterized protein</fullName>
    </submittedName>
</protein>